<dbReference type="EMBL" id="KN835137">
    <property type="protein sequence ID" value="KIK48613.1"/>
    <property type="molecule type" value="Genomic_DNA"/>
</dbReference>
<name>A0A0D0C152_9AGAM</name>
<keyword evidence="3" id="KW-1185">Reference proteome</keyword>
<dbReference type="InParanoid" id="A0A0D0C152"/>
<evidence type="ECO:0000313" key="3">
    <source>
        <dbReference type="Proteomes" id="UP000054485"/>
    </source>
</evidence>
<proteinExistence type="predicted"/>
<evidence type="ECO:0000256" key="1">
    <source>
        <dbReference type="SAM" id="MobiDB-lite"/>
    </source>
</evidence>
<dbReference type="STRING" id="930992.A0A0D0C152"/>
<accession>A0A0D0C152</accession>
<gene>
    <name evidence="2" type="ORF">CY34DRAFT_631630</name>
</gene>
<dbReference type="OrthoDB" id="2646521at2759"/>
<feature type="region of interest" description="Disordered" evidence="1">
    <location>
        <begin position="1"/>
        <end position="35"/>
    </location>
</feature>
<organism evidence="2 3">
    <name type="scientific">Suillus luteus UH-Slu-Lm8-n1</name>
    <dbReference type="NCBI Taxonomy" id="930992"/>
    <lineage>
        <taxon>Eukaryota</taxon>
        <taxon>Fungi</taxon>
        <taxon>Dikarya</taxon>
        <taxon>Basidiomycota</taxon>
        <taxon>Agaricomycotina</taxon>
        <taxon>Agaricomycetes</taxon>
        <taxon>Agaricomycetidae</taxon>
        <taxon>Boletales</taxon>
        <taxon>Suillineae</taxon>
        <taxon>Suillaceae</taxon>
        <taxon>Suillus</taxon>
    </lineage>
</organism>
<dbReference type="Proteomes" id="UP000054485">
    <property type="component" value="Unassembled WGS sequence"/>
</dbReference>
<reference evidence="2 3" key="1">
    <citation type="submission" date="2014-04" db="EMBL/GenBank/DDBJ databases">
        <authorList>
            <consortium name="DOE Joint Genome Institute"/>
            <person name="Kuo A."/>
            <person name="Ruytinx J."/>
            <person name="Rineau F."/>
            <person name="Colpaert J."/>
            <person name="Kohler A."/>
            <person name="Nagy L.G."/>
            <person name="Floudas D."/>
            <person name="Copeland A."/>
            <person name="Barry K.W."/>
            <person name="Cichocki N."/>
            <person name="Veneault-Fourrey C."/>
            <person name="LaButti K."/>
            <person name="Lindquist E.A."/>
            <person name="Lipzen A."/>
            <person name="Lundell T."/>
            <person name="Morin E."/>
            <person name="Murat C."/>
            <person name="Sun H."/>
            <person name="Tunlid A."/>
            <person name="Henrissat B."/>
            <person name="Grigoriev I.V."/>
            <person name="Hibbett D.S."/>
            <person name="Martin F."/>
            <person name="Nordberg H.P."/>
            <person name="Cantor M.N."/>
            <person name="Hua S.X."/>
        </authorList>
    </citation>
    <scope>NUCLEOTIDE SEQUENCE [LARGE SCALE GENOMIC DNA]</scope>
    <source>
        <strain evidence="2 3">UH-Slu-Lm8-n1</strain>
    </source>
</reference>
<protein>
    <submittedName>
        <fullName evidence="2">Uncharacterized protein</fullName>
    </submittedName>
</protein>
<dbReference type="AlphaFoldDB" id="A0A0D0C152"/>
<reference evidence="3" key="2">
    <citation type="submission" date="2015-01" db="EMBL/GenBank/DDBJ databases">
        <title>Evolutionary Origins and Diversification of the Mycorrhizal Mutualists.</title>
        <authorList>
            <consortium name="DOE Joint Genome Institute"/>
            <consortium name="Mycorrhizal Genomics Consortium"/>
            <person name="Kohler A."/>
            <person name="Kuo A."/>
            <person name="Nagy L.G."/>
            <person name="Floudas D."/>
            <person name="Copeland A."/>
            <person name="Barry K.W."/>
            <person name="Cichocki N."/>
            <person name="Veneault-Fourrey C."/>
            <person name="LaButti K."/>
            <person name="Lindquist E.A."/>
            <person name="Lipzen A."/>
            <person name="Lundell T."/>
            <person name="Morin E."/>
            <person name="Murat C."/>
            <person name="Riley R."/>
            <person name="Ohm R."/>
            <person name="Sun H."/>
            <person name="Tunlid A."/>
            <person name="Henrissat B."/>
            <person name="Grigoriev I.V."/>
            <person name="Hibbett D.S."/>
            <person name="Martin F."/>
        </authorList>
    </citation>
    <scope>NUCLEOTIDE SEQUENCE [LARGE SCALE GENOMIC DNA]</scope>
    <source>
        <strain evidence="3">UH-Slu-Lm8-n1</strain>
    </source>
</reference>
<evidence type="ECO:0000313" key="2">
    <source>
        <dbReference type="EMBL" id="KIK48613.1"/>
    </source>
</evidence>
<dbReference type="HOGENOM" id="CLU_1788097_0_0_1"/>
<sequence>MPPLSAKAWEKKHSRKRGNGSVLRRNPGRGDGSTWKSRGYICAAAVDGFSIDNVHDAEEYDASEAFTPVSFSRTFSLFDGVQLLPSKRQRKAKSRLGDFEILSSNPKVIPINDDCSDTDEDEWEKVDVLDISGGRRMTYSQVLQS</sequence>